<dbReference type="EMBL" id="CAJNRE010014685">
    <property type="protein sequence ID" value="CAF2129864.1"/>
    <property type="molecule type" value="Genomic_DNA"/>
</dbReference>
<evidence type="ECO:0000313" key="2">
    <source>
        <dbReference type="Proteomes" id="UP000663824"/>
    </source>
</evidence>
<accession>A0A816W2X7</accession>
<reference evidence="1" key="1">
    <citation type="submission" date="2021-02" db="EMBL/GenBank/DDBJ databases">
        <authorList>
            <person name="Nowell W R."/>
        </authorList>
    </citation>
    <scope>NUCLEOTIDE SEQUENCE</scope>
</reference>
<name>A0A816W2X7_9BILA</name>
<gene>
    <name evidence="1" type="ORF">MBJ925_LOCUS27382</name>
</gene>
<sequence length="72" mass="7798">TFTSLNSIPFTEKNSNGQPRLASVIMTSTDNSANDVRSGQSINNSSLNENEDVLLELPKVACTTTICQHQTI</sequence>
<protein>
    <submittedName>
        <fullName evidence="1">Uncharacterized protein</fullName>
    </submittedName>
</protein>
<organism evidence="1 2">
    <name type="scientific">Rotaria magnacalcarata</name>
    <dbReference type="NCBI Taxonomy" id="392030"/>
    <lineage>
        <taxon>Eukaryota</taxon>
        <taxon>Metazoa</taxon>
        <taxon>Spiralia</taxon>
        <taxon>Gnathifera</taxon>
        <taxon>Rotifera</taxon>
        <taxon>Eurotatoria</taxon>
        <taxon>Bdelloidea</taxon>
        <taxon>Philodinida</taxon>
        <taxon>Philodinidae</taxon>
        <taxon>Rotaria</taxon>
    </lineage>
</organism>
<dbReference type="Proteomes" id="UP000663824">
    <property type="component" value="Unassembled WGS sequence"/>
</dbReference>
<feature type="non-terminal residue" evidence="1">
    <location>
        <position position="1"/>
    </location>
</feature>
<comment type="caution">
    <text evidence="1">The sequence shown here is derived from an EMBL/GenBank/DDBJ whole genome shotgun (WGS) entry which is preliminary data.</text>
</comment>
<evidence type="ECO:0000313" key="1">
    <source>
        <dbReference type="EMBL" id="CAF2129864.1"/>
    </source>
</evidence>
<dbReference type="AlphaFoldDB" id="A0A816W2X7"/>
<proteinExistence type="predicted"/>